<protein>
    <submittedName>
        <fullName evidence="1">Uncharacterized protein</fullName>
    </submittedName>
</protein>
<proteinExistence type="predicted"/>
<dbReference type="AlphaFoldDB" id="A0A645I4V3"/>
<reference evidence="1" key="1">
    <citation type="submission" date="2019-08" db="EMBL/GenBank/DDBJ databases">
        <authorList>
            <person name="Kucharzyk K."/>
            <person name="Murdoch R.W."/>
            <person name="Higgins S."/>
            <person name="Loffler F."/>
        </authorList>
    </citation>
    <scope>NUCLEOTIDE SEQUENCE</scope>
</reference>
<gene>
    <name evidence="1" type="ORF">SDC9_193921</name>
</gene>
<sequence>MLHDHAAALLQRSSHAAGNDMRLRERGLKAHVQVVGVRAEKAALVVHRQNGQRAHVDAVVVVGHLKAREHALDQHALAAARLPHDADQPVKGRQVVLGDGHAHLRHAPDATGREVHAVQVVIVDGQTIASPTG</sequence>
<name>A0A645I4V3_9ZZZZ</name>
<organism evidence="1">
    <name type="scientific">bioreactor metagenome</name>
    <dbReference type="NCBI Taxonomy" id="1076179"/>
    <lineage>
        <taxon>unclassified sequences</taxon>
        <taxon>metagenomes</taxon>
        <taxon>ecological metagenomes</taxon>
    </lineage>
</organism>
<accession>A0A645I4V3</accession>
<evidence type="ECO:0000313" key="1">
    <source>
        <dbReference type="EMBL" id="MPN46335.1"/>
    </source>
</evidence>
<dbReference type="EMBL" id="VSSQ01106929">
    <property type="protein sequence ID" value="MPN46335.1"/>
    <property type="molecule type" value="Genomic_DNA"/>
</dbReference>
<comment type="caution">
    <text evidence="1">The sequence shown here is derived from an EMBL/GenBank/DDBJ whole genome shotgun (WGS) entry which is preliminary data.</text>
</comment>